<dbReference type="InterPro" id="IPR049270">
    <property type="entry name" value="CFAP58_CC"/>
</dbReference>
<feature type="region of interest" description="Disordered" evidence="3">
    <location>
        <begin position="40"/>
        <end position="71"/>
    </location>
</feature>
<dbReference type="Ensembl" id="ENSACDT00005008898.1">
    <property type="protein sequence ID" value="ENSACDP00005007399.1"/>
    <property type="gene ID" value="ENSACDG00005005429.1"/>
</dbReference>
<sequence length="943" mass="110928">MPQSKKTISTRAAPESPRAALQDSACLGALFVSPGNFAAPAGVKTVPSPRSQEASVQRKMKKKKVQNLEKEKSAKPYLEESAFETLEKDFQEFINLLKGDKTLEKFQIEYEKLHAVLKKSHENEKRLMEKCRELNAELMVNSSKVAALKKLTTDDRETISSMKTEIEKAWKMVDAAYEKEQKAKETIRSLQEEIARLTNLAERESGLSLGQDYNIRDLLKLKEEITKERDQLLSEVVTLRQNLTQATEQQQDTERAKNEAEQAIMQLQQEIQMRQNEASREARKKEKMEKELKNLQAEMDNKQSEIKNLQQVIHRNKEEQAKMERHLKEQKILSERAGKELEQIQMKYSQLVQESMHHNTMFENVMKDVHQKTTELKAKEEEVNQMRLEISKLNKLRDVLQGKLRVAEEQKVDAEHERETLKSEISGLEKELEAAKKQAEIDKKAINELVRERDMLSKKVIKAADATQKQINLVKLHEQSKRNLEEEIQNYKNEAQKQRKIIYQLEKDRDNFINEVSELKQKVLQHLKDIEIREIQICDYEKKIEESEIKLKQQQNLCETVRTERNLYSKNLVEAKNEIAEMKKRLKAITHQVDQLKEEITDKEAALVKAHQEHQQTEREKETLKAELLKMKKQALETKHFIENQEAEERKLLKIIAEADAERLKQKKEYERVINERDILGSQLVRRNDEVALLYEKIKIQQSILNKGEAQYRQRMEDIRLLKLEIKKLRREKGILGKSVANVEELRQEVHHMRKELLREQTRCKVLEEELENPLNVHRWRKLEASDPSTYELIQKIQRLQKQLISKTGEVIEKELLLQEKEKLYVELKHVLARQPGPEAAEQLQLYRHTLREKTKQLKVLSSELNMYESQSQEYKYEIERLANELLNVKKKYLAQKRKEQQAKEKERSLAEMESEFPRRKPDVPRFTGGGFALSRPLPRVTA</sequence>
<reference evidence="5" key="1">
    <citation type="submission" date="2025-08" db="UniProtKB">
        <authorList>
            <consortium name="Ensembl"/>
        </authorList>
    </citation>
    <scope>IDENTIFICATION</scope>
</reference>
<keyword evidence="1 2" id="KW-0175">Coiled coil</keyword>
<feature type="compositionally biased region" description="Basic and acidic residues" evidence="3">
    <location>
        <begin position="900"/>
        <end position="924"/>
    </location>
</feature>
<dbReference type="GO" id="GO:0005856">
    <property type="term" value="C:cytoskeleton"/>
    <property type="evidence" value="ECO:0007669"/>
    <property type="project" value="TreeGrafter"/>
</dbReference>
<name>A0A8B9DM80_ANSCY</name>
<reference evidence="5" key="2">
    <citation type="submission" date="2025-09" db="UniProtKB">
        <authorList>
            <consortium name="Ensembl"/>
        </authorList>
    </citation>
    <scope>IDENTIFICATION</scope>
</reference>
<evidence type="ECO:0000256" key="3">
    <source>
        <dbReference type="SAM" id="MobiDB-lite"/>
    </source>
</evidence>
<protein>
    <submittedName>
        <fullName evidence="5">Cilia and flagella associated protein 58</fullName>
    </submittedName>
</protein>
<dbReference type="AlphaFoldDB" id="A0A8B9DM80"/>
<feature type="domain" description="Cilia- and flagella-associated protein 58 central coiled coil" evidence="4">
    <location>
        <begin position="433"/>
        <end position="737"/>
    </location>
</feature>
<dbReference type="Proteomes" id="UP000694521">
    <property type="component" value="Unplaced"/>
</dbReference>
<organism evidence="5 6">
    <name type="scientific">Anser cygnoides</name>
    <name type="common">Swan goose</name>
    <dbReference type="NCBI Taxonomy" id="8845"/>
    <lineage>
        <taxon>Eukaryota</taxon>
        <taxon>Metazoa</taxon>
        <taxon>Chordata</taxon>
        <taxon>Craniata</taxon>
        <taxon>Vertebrata</taxon>
        <taxon>Euteleostomi</taxon>
        <taxon>Archelosauria</taxon>
        <taxon>Archosauria</taxon>
        <taxon>Dinosauria</taxon>
        <taxon>Saurischia</taxon>
        <taxon>Theropoda</taxon>
        <taxon>Coelurosauria</taxon>
        <taxon>Aves</taxon>
        <taxon>Neognathae</taxon>
        <taxon>Galloanserae</taxon>
        <taxon>Anseriformes</taxon>
        <taxon>Anatidae</taxon>
        <taxon>Anserinae</taxon>
        <taxon>Anser</taxon>
    </lineage>
</organism>
<evidence type="ECO:0000256" key="2">
    <source>
        <dbReference type="SAM" id="Coils"/>
    </source>
</evidence>
<feature type="coiled-coil region" evidence="2">
    <location>
        <begin position="712"/>
        <end position="770"/>
    </location>
</feature>
<evidence type="ECO:0000256" key="1">
    <source>
        <dbReference type="ARBA" id="ARBA00023054"/>
    </source>
</evidence>
<feature type="region of interest" description="Disordered" evidence="3">
    <location>
        <begin position="900"/>
        <end position="943"/>
    </location>
</feature>
<proteinExistence type="predicted"/>
<feature type="coiled-coil region" evidence="2">
    <location>
        <begin position="173"/>
        <end position="676"/>
    </location>
</feature>
<accession>A0A8B9DM80</accession>
<dbReference type="PANTHER" id="PTHR32083">
    <property type="entry name" value="CILIA AND FLAGELLA-ASSOCIATED PROTEIN 58-RELATED"/>
    <property type="match status" value="1"/>
</dbReference>
<evidence type="ECO:0000313" key="5">
    <source>
        <dbReference type="Ensembl" id="ENSACDP00005007399.1"/>
    </source>
</evidence>
<dbReference type="Pfam" id="PF21771">
    <property type="entry name" value="CFAP58_CC"/>
    <property type="match status" value="1"/>
</dbReference>
<evidence type="ECO:0000313" key="6">
    <source>
        <dbReference type="Proteomes" id="UP000694521"/>
    </source>
</evidence>
<dbReference type="PANTHER" id="PTHR32083:SF31">
    <property type="entry name" value="CILIA- AND FLAGELLA-ASSOCIATED PROTEIN 58"/>
    <property type="match status" value="1"/>
</dbReference>
<keyword evidence="6" id="KW-1185">Reference proteome</keyword>
<evidence type="ECO:0000259" key="4">
    <source>
        <dbReference type="Pfam" id="PF21771"/>
    </source>
</evidence>